<keyword evidence="2" id="KW-1185">Reference proteome</keyword>
<name>A6GGK0_9BACT</name>
<protein>
    <submittedName>
        <fullName evidence="1">Putative sarcosine-dimethylglycine methyltransferase</fullName>
    </submittedName>
</protein>
<dbReference type="EMBL" id="ABCS01000107">
    <property type="protein sequence ID" value="EDM75026.1"/>
    <property type="molecule type" value="Genomic_DNA"/>
</dbReference>
<dbReference type="AlphaFoldDB" id="A6GGK0"/>
<sequence>MLEQTRAEHARLGGVSPEYIERTCAGLGHWIEGGAQGDLCWGLFHMRETGEGAGLGC</sequence>
<accession>A6GGK0</accession>
<dbReference type="RefSeq" id="WP_006975840.1">
    <property type="nucleotide sequence ID" value="NZ_ABCS01000107.1"/>
</dbReference>
<proteinExistence type="predicted"/>
<reference evidence="1 2" key="1">
    <citation type="submission" date="2007-06" db="EMBL/GenBank/DDBJ databases">
        <authorList>
            <person name="Shimkets L."/>
            <person name="Ferriera S."/>
            <person name="Johnson J."/>
            <person name="Kravitz S."/>
            <person name="Beeson K."/>
            <person name="Sutton G."/>
            <person name="Rogers Y.-H."/>
            <person name="Friedman R."/>
            <person name="Frazier M."/>
            <person name="Venter J.C."/>
        </authorList>
    </citation>
    <scope>NUCLEOTIDE SEQUENCE [LARGE SCALE GENOMIC DNA]</scope>
    <source>
        <strain evidence="1 2">SIR-1</strain>
    </source>
</reference>
<evidence type="ECO:0000313" key="1">
    <source>
        <dbReference type="EMBL" id="EDM75026.1"/>
    </source>
</evidence>
<evidence type="ECO:0000313" key="2">
    <source>
        <dbReference type="Proteomes" id="UP000005801"/>
    </source>
</evidence>
<gene>
    <name evidence="1" type="ORF">PPSIR1_17035</name>
</gene>
<dbReference type="STRING" id="391625.PPSIR1_17035"/>
<dbReference type="GO" id="GO:0008168">
    <property type="term" value="F:methyltransferase activity"/>
    <property type="evidence" value="ECO:0007669"/>
    <property type="project" value="UniProtKB-KW"/>
</dbReference>
<organism evidence="1 2">
    <name type="scientific">Plesiocystis pacifica SIR-1</name>
    <dbReference type="NCBI Taxonomy" id="391625"/>
    <lineage>
        <taxon>Bacteria</taxon>
        <taxon>Pseudomonadati</taxon>
        <taxon>Myxococcota</taxon>
        <taxon>Polyangia</taxon>
        <taxon>Nannocystales</taxon>
        <taxon>Nannocystaceae</taxon>
        <taxon>Plesiocystis</taxon>
    </lineage>
</organism>
<comment type="caution">
    <text evidence="1">The sequence shown here is derived from an EMBL/GenBank/DDBJ whole genome shotgun (WGS) entry which is preliminary data.</text>
</comment>
<keyword evidence="1" id="KW-0489">Methyltransferase</keyword>
<dbReference type="Proteomes" id="UP000005801">
    <property type="component" value="Unassembled WGS sequence"/>
</dbReference>
<dbReference type="Gene3D" id="1.10.287.840">
    <property type="entry name" value="Mycolic acid cyclopropane synthase domain like"/>
    <property type="match status" value="1"/>
</dbReference>
<dbReference type="InterPro" id="IPR023143">
    <property type="entry name" value="Cyclopro_synthase-like_dom_sf"/>
</dbReference>
<dbReference type="GO" id="GO:0032259">
    <property type="term" value="P:methylation"/>
    <property type="evidence" value="ECO:0007669"/>
    <property type="project" value="UniProtKB-KW"/>
</dbReference>
<dbReference type="OrthoDB" id="9811747at2"/>
<keyword evidence="1" id="KW-0808">Transferase</keyword>